<dbReference type="Pfam" id="PF07767">
    <property type="entry name" value="Nop53"/>
    <property type="match status" value="1"/>
</dbReference>
<evidence type="ECO:0000256" key="4">
    <source>
        <dbReference type="ARBA" id="ARBA00023242"/>
    </source>
</evidence>
<comment type="caution">
    <text evidence="7">The sequence shown here is derived from an EMBL/GenBank/DDBJ whole genome shotgun (WGS) entry which is preliminary data.</text>
</comment>
<accession>A0ABP0NIT2</accession>
<dbReference type="PANTHER" id="PTHR14211">
    <property type="entry name" value="GLIOMA SUPPRESSOR CANDIDATE REGION GENE 2"/>
    <property type="match status" value="1"/>
</dbReference>
<evidence type="ECO:0000256" key="3">
    <source>
        <dbReference type="ARBA" id="ARBA00022517"/>
    </source>
</evidence>
<keyword evidence="4 5" id="KW-0539">Nucleus</keyword>
<reference evidence="7 8" key="1">
    <citation type="submission" date="2024-02" db="EMBL/GenBank/DDBJ databases">
        <authorList>
            <person name="Chen Y."/>
            <person name="Shah S."/>
            <person name="Dougan E. K."/>
            <person name="Thang M."/>
            <person name="Chan C."/>
        </authorList>
    </citation>
    <scope>NUCLEOTIDE SEQUENCE [LARGE SCALE GENOMIC DNA]</scope>
</reference>
<evidence type="ECO:0000313" key="8">
    <source>
        <dbReference type="Proteomes" id="UP001642464"/>
    </source>
</evidence>
<evidence type="ECO:0000256" key="6">
    <source>
        <dbReference type="SAM" id="MobiDB-lite"/>
    </source>
</evidence>
<keyword evidence="3 5" id="KW-0690">Ribosome biogenesis</keyword>
<name>A0ABP0NIT2_9DINO</name>
<proteinExistence type="inferred from homology"/>
<organism evidence="7 8">
    <name type="scientific">Durusdinium trenchii</name>
    <dbReference type="NCBI Taxonomy" id="1381693"/>
    <lineage>
        <taxon>Eukaryota</taxon>
        <taxon>Sar</taxon>
        <taxon>Alveolata</taxon>
        <taxon>Dinophyceae</taxon>
        <taxon>Suessiales</taxon>
        <taxon>Symbiodiniaceae</taxon>
        <taxon>Durusdinium</taxon>
    </lineage>
</organism>
<feature type="region of interest" description="Disordered" evidence="6">
    <location>
        <begin position="83"/>
        <end position="103"/>
    </location>
</feature>
<comment type="subcellular location">
    <subcellularLocation>
        <location evidence="5">Nucleus</location>
        <location evidence="5">Nucleolus</location>
    </subcellularLocation>
    <subcellularLocation>
        <location evidence="5">Nucleus</location>
        <location evidence="5">Nucleoplasm</location>
    </subcellularLocation>
</comment>
<dbReference type="PANTHER" id="PTHR14211:SF7">
    <property type="entry name" value="RIBOSOME BIOGENESIS PROTEIN NOP53"/>
    <property type="match status" value="1"/>
</dbReference>
<evidence type="ECO:0000256" key="2">
    <source>
        <dbReference type="ARBA" id="ARBA00018339"/>
    </source>
</evidence>
<feature type="region of interest" description="Disordered" evidence="6">
    <location>
        <begin position="1"/>
        <end position="29"/>
    </location>
</feature>
<dbReference type="InterPro" id="IPR011687">
    <property type="entry name" value="Nop53/GLTSCR2"/>
</dbReference>
<evidence type="ECO:0000313" key="7">
    <source>
        <dbReference type="EMBL" id="CAK9063348.1"/>
    </source>
</evidence>
<sequence length="459" mass="52443">MGKKGKKQVGKAKPGKKPSKRAWRKADVEDVEEALEDDRLVNKLKRQALKGSTTEQEDLEALFTVDTKGSFEGVSQASRRELARRKIFPEKPPKLGLTGSEEAKVERTLQRLANRREEPKKGPEVFDLWSMPTKAEQWKAEKDDEEGDDCFACTVKPFTVWASRGCDLKLGGFRIRKQPKPMPVHTPKTLHQQVSSAPAVLPAHEGQSVNPHNDAYEDLACMAAAKELEKEQEAKLLYRTQRPITAELKDALGDDAVNAMDEPTRIETYRKLFCADAPKQEEGETEEAYEKRIAKFKRKSQSQKNKERKRKFMDHKQAQLKAQRRLEKSVGEVSFILKDLKEEEHLQNERKAYRQAMRQQRKDLEVQNGIMDPTTRLGRGKAPEEELAVPDEDHTGSLRQIPIKASAVRDRLSSILRRGLLPSKAESALEGRGRKKKSLKWRHKKKMVSPLLRDNMVTR</sequence>
<comment type="function">
    <text evidence="5">May play a role in ribosome biogenesis.</text>
</comment>
<evidence type="ECO:0000256" key="1">
    <source>
        <dbReference type="ARBA" id="ARBA00008838"/>
    </source>
</evidence>
<dbReference type="EMBL" id="CAXAMM010028746">
    <property type="protein sequence ID" value="CAK9063348.1"/>
    <property type="molecule type" value="Genomic_DNA"/>
</dbReference>
<feature type="region of interest" description="Disordered" evidence="6">
    <location>
        <begin position="294"/>
        <end position="324"/>
    </location>
</feature>
<feature type="compositionally biased region" description="Basic residues" evidence="6">
    <location>
        <begin position="1"/>
        <end position="23"/>
    </location>
</feature>
<dbReference type="Proteomes" id="UP001642464">
    <property type="component" value="Unassembled WGS sequence"/>
</dbReference>
<evidence type="ECO:0000256" key="5">
    <source>
        <dbReference type="PIRNR" id="PIRNR017302"/>
    </source>
</evidence>
<keyword evidence="8" id="KW-1185">Reference proteome</keyword>
<protein>
    <recommendedName>
        <fullName evidence="2 5">Ribosome biogenesis protein NOP53</fullName>
    </recommendedName>
</protein>
<feature type="compositionally biased region" description="Basic residues" evidence="6">
    <location>
        <begin position="294"/>
        <end position="313"/>
    </location>
</feature>
<comment type="similarity">
    <text evidence="1 5">Belongs to the NOP53 family.</text>
</comment>
<gene>
    <name evidence="7" type="ORF">SCF082_LOCUS32818</name>
</gene>
<dbReference type="PIRSF" id="PIRSF017302">
    <property type="entry name" value="Gltscr2"/>
    <property type="match status" value="1"/>
</dbReference>